<dbReference type="InterPro" id="IPR027417">
    <property type="entry name" value="P-loop_NTPase"/>
</dbReference>
<name>A0A9W6NBJ0_9HYPH</name>
<dbReference type="RefSeq" id="WP_213359214.1">
    <property type="nucleotide sequence ID" value="NZ_BSFM01000017.1"/>
</dbReference>
<keyword evidence="4" id="KW-0547">Nucleotide-binding</keyword>
<evidence type="ECO:0000256" key="4">
    <source>
        <dbReference type="ARBA" id="ARBA00022741"/>
    </source>
</evidence>
<evidence type="ECO:0000259" key="6">
    <source>
        <dbReference type="PROSITE" id="PS50893"/>
    </source>
</evidence>
<dbReference type="GO" id="GO:0140359">
    <property type="term" value="F:ABC-type transporter activity"/>
    <property type="evidence" value="ECO:0007669"/>
    <property type="project" value="UniProtKB-ARBA"/>
</dbReference>
<dbReference type="InterPro" id="IPR013611">
    <property type="entry name" value="Transp-assoc_OB_typ2"/>
</dbReference>
<dbReference type="PROSITE" id="PS50893">
    <property type="entry name" value="ABC_TRANSPORTER_2"/>
    <property type="match status" value="1"/>
</dbReference>
<dbReference type="InterPro" id="IPR050093">
    <property type="entry name" value="ABC_SmlMolc_Importer"/>
</dbReference>
<dbReference type="Gene3D" id="2.40.50.100">
    <property type="match status" value="1"/>
</dbReference>
<dbReference type="PANTHER" id="PTHR42781:SF4">
    <property type="entry name" value="SPERMIDINE_PUTRESCINE IMPORT ATP-BINDING PROTEIN POTA"/>
    <property type="match status" value="1"/>
</dbReference>
<reference evidence="7" key="1">
    <citation type="journal article" date="2014" name="Int. J. Syst. Evol. Microbiol.">
        <title>Complete genome sequence of Corynebacterium casei LMG S-19264T (=DSM 44701T), isolated from a smear-ripened cheese.</title>
        <authorList>
            <consortium name="US DOE Joint Genome Institute (JGI-PGF)"/>
            <person name="Walter F."/>
            <person name="Albersmeier A."/>
            <person name="Kalinowski J."/>
            <person name="Ruckert C."/>
        </authorList>
    </citation>
    <scope>NUCLEOTIDE SEQUENCE</scope>
    <source>
        <strain evidence="7">VKM B-2789</strain>
    </source>
</reference>
<keyword evidence="3" id="KW-0813">Transport</keyword>
<sequence>MPTPFIALDKLDKRYPDHHAVKSIDLDIEAGEFIAIMGPSGCGKSTTLRLIAGLDEPTDGDLRIGGDSMRGVPAFQRNTPMVWQSLALFPFLTVAENVAFPLRMQKVGAAERRKRALEWLDRLGLAGMAERNIAQLSGGQRQRVAIARALVTEPSVLLLDEPLSALDAHLRVRMQTELSRLHRELGITFVYVTHAQSEAFALADRIVIMSEGHIQQVGRPQDVYRAPANAFVAEFMGMNNLIRGEVRGNDEGMLEVGSTLGNFRVPTLTTRPEGSRGDFVIAADRVVLAADMEGPGIAGTVLGLEFVGSTQTVFIEIEGGTEFRVQKQQHEIEALDLVPGRQVKLNWDSRHAWLLPQPGTTH</sequence>
<dbReference type="Pfam" id="PF00005">
    <property type="entry name" value="ABC_tran"/>
    <property type="match status" value="1"/>
</dbReference>
<comment type="similarity">
    <text evidence="2">Belongs to the ABC transporter superfamily.</text>
</comment>
<dbReference type="Gene3D" id="3.40.50.300">
    <property type="entry name" value="P-loop containing nucleotide triphosphate hydrolases"/>
    <property type="match status" value="1"/>
</dbReference>
<feature type="domain" description="ABC transporter" evidence="6">
    <location>
        <begin position="6"/>
        <end position="236"/>
    </location>
</feature>
<dbReference type="GO" id="GO:0005524">
    <property type="term" value="F:ATP binding"/>
    <property type="evidence" value="ECO:0007669"/>
    <property type="project" value="UniProtKB-KW"/>
</dbReference>
<evidence type="ECO:0000313" key="8">
    <source>
        <dbReference type="Proteomes" id="UP001143330"/>
    </source>
</evidence>
<dbReference type="FunFam" id="3.40.50.300:FF:000042">
    <property type="entry name" value="Maltose/maltodextrin ABC transporter, ATP-binding protein"/>
    <property type="match status" value="1"/>
</dbReference>
<dbReference type="InterPro" id="IPR003439">
    <property type="entry name" value="ABC_transporter-like_ATP-bd"/>
</dbReference>
<gene>
    <name evidence="7" type="primary">fbpC</name>
    <name evidence="7" type="ORF">GCM10017653_36540</name>
</gene>
<accession>A0A9W6NBJ0</accession>
<dbReference type="Pfam" id="PF08402">
    <property type="entry name" value="TOBE_2"/>
    <property type="match status" value="1"/>
</dbReference>
<evidence type="ECO:0000256" key="3">
    <source>
        <dbReference type="ARBA" id="ARBA00022448"/>
    </source>
</evidence>
<dbReference type="SUPFAM" id="SSF50331">
    <property type="entry name" value="MOP-like"/>
    <property type="match status" value="1"/>
</dbReference>
<dbReference type="GO" id="GO:0016887">
    <property type="term" value="F:ATP hydrolysis activity"/>
    <property type="evidence" value="ECO:0007669"/>
    <property type="project" value="InterPro"/>
</dbReference>
<dbReference type="InterPro" id="IPR017871">
    <property type="entry name" value="ABC_transporter-like_CS"/>
</dbReference>
<dbReference type="PROSITE" id="PS00211">
    <property type="entry name" value="ABC_TRANSPORTER_1"/>
    <property type="match status" value="1"/>
</dbReference>
<dbReference type="GO" id="GO:0043190">
    <property type="term" value="C:ATP-binding cassette (ABC) transporter complex"/>
    <property type="evidence" value="ECO:0007669"/>
    <property type="project" value="InterPro"/>
</dbReference>
<dbReference type="InterPro" id="IPR008995">
    <property type="entry name" value="Mo/tungstate-bd_C_term_dom"/>
</dbReference>
<proteinExistence type="inferred from homology"/>
<evidence type="ECO:0000256" key="1">
    <source>
        <dbReference type="ARBA" id="ARBA00004417"/>
    </source>
</evidence>
<evidence type="ECO:0000313" key="7">
    <source>
        <dbReference type="EMBL" id="GLK85584.1"/>
    </source>
</evidence>
<dbReference type="SUPFAM" id="SSF52540">
    <property type="entry name" value="P-loop containing nucleoside triphosphate hydrolases"/>
    <property type="match status" value="1"/>
</dbReference>
<evidence type="ECO:0000256" key="2">
    <source>
        <dbReference type="ARBA" id="ARBA00005417"/>
    </source>
</evidence>
<protein>
    <submittedName>
        <fullName evidence="7">Fe(3+) ions import ATP-binding protein FbpC</fullName>
    </submittedName>
</protein>
<comment type="subcellular location">
    <subcellularLocation>
        <location evidence="1">Cell inner membrane</location>
        <topology evidence="1">Peripheral membrane protein</topology>
    </subcellularLocation>
</comment>
<dbReference type="PANTHER" id="PTHR42781">
    <property type="entry name" value="SPERMIDINE/PUTRESCINE IMPORT ATP-BINDING PROTEIN POTA"/>
    <property type="match status" value="1"/>
</dbReference>
<dbReference type="Proteomes" id="UP001143330">
    <property type="component" value="Unassembled WGS sequence"/>
</dbReference>
<dbReference type="SMART" id="SM00382">
    <property type="entry name" value="AAA"/>
    <property type="match status" value="1"/>
</dbReference>
<evidence type="ECO:0000256" key="5">
    <source>
        <dbReference type="ARBA" id="ARBA00022840"/>
    </source>
</evidence>
<keyword evidence="8" id="KW-1185">Reference proteome</keyword>
<dbReference type="EMBL" id="BSFM01000017">
    <property type="protein sequence ID" value="GLK85584.1"/>
    <property type="molecule type" value="Genomic_DNA"/>
</dbReference>
<dbReference type="AlphaFoldDB" id="A0A9W6NBJ0"/>
<organism evidence="7 8">
    <name type="scientific">Ancylobacter defluvii</name>
    <dbReference type="NCBI Taxonomy" id="1282440"/>
    <lineage>
        <taxon>Bacteria</taxon>
        <taxon>Pseudomonadati</taxon>
        <taxon>Pseudomonadota</taxon>
        <taxon>Alphaproteobacteria</taxon>
        <taxon>Hyphomicrobiales</taxon>
        <taxon>Xanthobacteraceae</taxon>
        <taxon>Ancylobacter</taxon>
    </lineage>
</organism>
<comment type="caution">
    <text evidence="7">The sequence shown here is derived from an EMBL/GenBank/DDBJ whole genome shotgun (WGS) entry which is preliminary data.</text>
</comment>
<reference evidence="7" key="2">
    <citation type="submission" date="2023-01" db="EMBL/GenBank/DDBJ databases">
        <authorList>
            <person name="Sun Q."/>
            <person name="Evtushenko L."/>
        </authorList>
    </citation>
    <scope>NUCLEOTIDE SEQUENCE</scope>
    <source>
        <strain evidence="7">VKM B-2789</strain>
    </source>
</reference>
<keyword evidence="5 7" id="KW-0067">ATP-binding</keyword>
<dbReference type="InterPro" id="IPR003593">
    <property type="entry name" value="AAA+_ATPase"/>
</dbReference>